<comment type="caution">
    <text evidence="1">The sequence shown here is derived from an EMBL/GenBank/DDBJ whole genome shotgun (WGS) entry which is preliminary data.</text>
</comment>
<accession>A0ABY2KPF8</accession>
<dbReference type="Proteomes" id="UP000297741">
    <property type="component" value="Unassembled WGS sequence"/>
</dbReference>
<protein>
    <recommendedName>
        <fullName evidence="3">Serine hydrolase</fullName>
    </recommendedName>
</protein>
<dbReference type="RefSeq" id="WP_135428920.1">
    <property type="nucleotide sequence ID" value="NZ_RPEM01000002.1"/>
</dbReference>
<proteinExistence type="predicted"/>
<dbReference type="EMBL" id="RPEM01000002">
    <property type="protein sequence ID" value="TGD44548.1"/>
    <property type="molecule type" value="Genomic_DNA"/>
</dbReference>
<sequence length="130" mass="13534">MPENQVTALVDGLRAEIGPVLLVDLSGGRGHVQTASHRVPVRITLDAQGRIAGLFVEPAERLVTDLAAALTALRDVADNAVWLVSRDGEVLAAEGADYPVPVASAFKLSVLSVLADDRRSARLGRCGAAG</sequence>
<name>A0ABY2KPF8_9RHOB</name>
<reference evidence="1 2" key="1">
    <citation type="submission" date="2018-11" db="EMBL/GenBank/DDBJ databases">
        <title>Tabrizicola sp. isolated from sediment of alpine lake.</title>
        <authorList>
            <person name="Liu Z."/>
        </authorList>
    </citation>
    <scope>NUCLEOTIDE SEQUENCE [LARGE SCALE GENOMIC DNA]</scope>
    <source>
        <strain evidence="1 2">DRYC-M-16</strain>
    </source>
</reference>
<evidence type="ECO:0008006" key="3">
    <source>
        <dbReference type="Google" id="ProtNLM"/>
    </source>
</evidence>
<organism evidence="1 2">
    <name type="scientific">Pseudotabrizicola sediminis</name>
    <dbReference type="NCBI Taxonomy" id="2486418"/>
    <lineage>
        <taxon>Bacteria</taxon>
        <taxon>Pseudomonadati</taxon>
        <taxon>Pseudomonadota</taxon>
        <taxon>Alphaproteobacteria</taxon>
        <taxon>Rhodobacterales</taxon>
        <taxon>Paracoccaceae</taxon>
        <taxon>Pseudotabrizicola</taxon>
    </lineage>
</organism>
<keyword evidence="2" id="KW-1185">Reference proteome</keyword>
<evidence type="ECO:0000313" key="2">
    <source>
        <dbReference type="Proteomes" id="UP000297741"/>
    </source>
</evidence>
<gene>
    <name evidence="1" type="ORF">EEB11_02870</name>
</gene>
<evidence type="ECO:0000313" key="1">
    <source>
        <dbReference type="EMBL" id="TGD44548.1"/>
    </source>
</evidence>